<dbReference type="PROSITE" id="PS00028">
    <property type="entry name" value="ZINC_FINGER_C2H2_1"/>
    <property type="match status" value="1"/>
</dbReference>
<reference evidence="3 4" key="1">
    <citation type="journal article" date="2015" name="Genome Biol. Evol.">
        <title>Phylogenomic analyses indicate that early fungi evolved digesting cell walls of algal ancestors of land plants.</title>
        <authorList>
            <person name="Chang Y."/>
            <person name="Wang S."/>
            <person name="Sekimoto S."/>
            <person name="Aerts A.L."/>
            <person name="Choi C."/>
            <person name="Clum A."/>
            <person name="LaButti K.M."/>
            <person name="Lindquist E.A."/>
            <person name="Yee Ngan C."/>
            <person name="Ohm R.A."/>
            <person name="Salamov A.A."/>
            <person name="Grigoriev I.V."/>
            <person name="Spatafora J.W."/>
            <person name="Berbee M.L."/>
        </authorList>
    </citation>
    <scope>NUCLEOTIDE SEQUENCE [LARGE SCALE GENOMIC DNA]</scope>
    <source>
        <strain evidence="3 4">NRRL 28638</strain>
    </source>
</reference>
<evidence type="ECO:0000259" key="2">
    <source>
        <dbReference type="PROSITE" id="PS50157"/>
    </source>
</evidence>
<gene>
    <name evidence="3" type="ORF">CONCODRAFT_27502</name>
</gene>
<dbReference type="EMBL" id="KQ964483">
    <property type="protein sequence ID" value="KXN71120.1"/>
    <property type="molecule type" value="Genomic_DNA"/>
</dbReference>
<evidence type="ECO:0000313" key="4">
    <source>
        <dbReference type="Proteomes" id="UP000070444"/>
    </source>
</evidence>
<proteinExistence type="predicted"/>
<evidence type="ECO:0000313" key="3">
    <source>
        <dbReference type="EMBL" id="KXN71120.1"/>
    </source>
</evidence>
<dbReference type="OMA" id="ARRYPCI"/>
<dbReference type="STRING" id="796925.A0A137P7Z3"/>
<dbReference type="Proteomes" id="UP000070444">
    <property type="component" value="Unassembled WGS sequence"/>
</dbReference>
<keyword evidence="1" id="KW-0863">Zinc-finger</keyword>
<evidence type="ECO:0000256" key="1">
    <source>
        <dbReference type="PROSITE-ProRule" id="PRU00042"/>
    </source>
</evidence>
<dbReference type="InterPro" id="IPR013087">
    <property type="entry name" value="Znf_C2H2_type"/>
</dbReference>
<keyword evidence="1" id="KW-0862">Zinc</keyword>
<sequence length="69" mass="7845">SSIMKRPRRRSHEIARRYPCIHPGCGKAYGALNHLNAHIVSKGHGPKRTPQEFQALRNALKEQAKYLQA</sequence>
<feature type="non-terminal residue" evidence="3">
    <location>
        <position position="1"/>
    </location>
</feature>
<organism evidence="3 4">
    <name type="scientific">Conidiobolus coronatus (strain ATCC 28846 / CBS 209.66 / NRRL 28638)</name>
    <name type="common">Delacroixia coronata</name>
    <dbReference type="NCBI Taxonomy" id="796925"/>
    <lineage>
        <taxon>Eukaryota</taxon>
        <taxon>Fungi</taxon>
        <taxon>Fungi incertae sedis</taxon>
        <taxon>Zoopagomycota</taxon>
        <taxon>Entomophthoromycotina</taxon>
        <taxon>Entomophthoromycetes</taxon>
        <taxon>Entomophthorales</taxon>
        <taxon>Ancylistaceae</taxon>
        <taxon>Conidiobolus</taxon>
    </lineage>
</organism>
<dbReference type="OrthoDB" id="1939603at2759"/>
<keyword evidence="1" id="KW-0479">Metal-binding</keyword>
<name>A0A137P7Z3_CONC2</name>
<dbReference type="Gene3D" id="3.30.160.60">
    <property type="entry name" value="Classic Zinc Finger"/>
    <property type="match status" value="1"/>
</dbReference>
<feature type="non-terminal residue" evidence="3">
    <location>
        <position position="69"/>
    </location>
</feature>
<dbReference type="GO" id="GO:0008270">
    <property type="term" value="F:zinc ion binding"/>
    <property type="evidence" value="ECO:0007669"/>
    <property type="project" value="UniProtKB-KW"/>
</dbReference>
<dbReference type="GO" id="GO:0006355">
    <property type="term" value="P:regulation of DNA-templated transcription"/>
    <property type="evidence" value="ECO:0007669"/>
    <property type="project" value="InterPro"/>
</dbReference>
<dbReference type="InterPro" id="IPR039327">
    <property type="entry name" value="CON7-like"/>
</dbReference>
<dbReference type="PANTHER" id="PTHR36167:SF3">
    <property type="entry name" value="C2H2 FINGER DOMAIN TRANSCRIPTION FACTOR (EUROFUNG)-RELATED"/>
    <property type="match status" value="1"/>
</dbReference>
<dbReference type="InterPro" id="IPR036236">
    <property type="entry name" value="Znf_C2H2_sf"/>
</dbReference>
<dbReference type="AlphaFoldDB" id="A0A137P7Z3"/>
<keyword evidence="4" id="KW-1185">Reference proteome</keyword>
<dbReference type="PROSITE" id="PS50157">
    <property type="entry name" value="ZINC_FINGER_C2H2_2"/>
    <property type="match status" value="1"/>
</dbReference>
<feature type="domain" description="C2H2-type" evidence="2">
    <location>
        <begin position="18"/>
        <end position="49"/>
    </location>
</feature>
<dbReference type="SUPFAM" id="SSF57667">
    <property type="entry name" value="beta-beta-alpha zinc fingers"/>
    <property type="match status" value="1"/>
</dbReference>
<protein>
    <recommendedName>
        <fullName evidence="2">C2H2-type domain-containing protein</fullName>
    </recommendedName>
</protein>
<accession>A0A137P7Z3</accession>
<dbReference type="PANTHER" id="PTHR36167">
    <property type="entry name" value="C2H2 FINGER DOMAIN TRANSCRIPTION FACTOR (EUROFUNG)-RELATED"/>
    <property type="match status" value="1"/>
</dbReference>